<dbReference type="AlphaFoldDB" id="A0A412VJH2"/>
<sequence length="293" mass="33857">MPRIKDIYTKQWITENAIEIVDRYEKGILTLRGLHYQLVSIGMTNTISHYKRVVNAMIDARWAGLVDFDAFSDHDRAMIGFTDYEETDLNSSIEKGKEQVEAWMNQYNKNRWENQPYYPEIFIEKKALQGVFQRTCRNNDIALGACKGYPSLTFLNEATQRFKDAEIAGKTPIILYFGDYDPSGEDIPRAIKENIIRLGCESIEVRRIALLHEQVVSWKLPPAPVKEGDSRSANWDGLGQVELDAVAPEKLQKLCQDAIDEIFDYSLFDELKEVEKSERIQYRAELLDYVNNI</sequence>
<dbReference type="RefSeq" id="WP_117866523.1">
    <property type="nucleotide sequence ID" value="NZ_QRYT01000037.1"/>
</dbReference>
<accession>A0A412VJH2</accession>
<name>A0A412VJH2_PHOVU</name>
<evidence type="ECO:0008006" key="3">
    <source>
        <dbReference type="Google" id="ProtNLM"/>
    </source>
</evidence>
<comment type="caution">
    <text evidence="1">The sequence shown here is derived from an EMBL/GenBank/DDBJ whole genome shotgun (WGS) entry which is preliminary data.</text>
</comment>
<dbReference type="EMBL" id="QRYT01000037">
    <property type="protein sequence ID" value="RGV06623.1"/>
    <property type="molecule type" value="Genomic_DNA"/>
</dbReference>
<protein>
    <recommendedName>
        <fullName evidence="3">DUF2399 domain-containing protein</fullName>
    </recommendedName>
</protein>
<evidence type="ECO:0000313" key="1">
    <source>
        <dbReference type="EMBL" id="RGV06623.1"/>
    </source>
</evidence>
<dbReference type="Proteomes" id="UP000285379">
    <property type="component" value="Unassembled WGS sequence"/>
</dbReference>
<reference evidence="1 2" key="1">
    <citation type="submission" date="2018-08" db="EMBL/GenBank/DDBJ databases">
        <title>A genome reference for cultivated species of the human gut microbiota.</title>
        <authorList>
            <person name="Zou Y."/>
            <person name="Xue W."/>
            <person name="Luo G."/>
        </authorList>
    </citation>
    <scope>NUCLEOTIDE SEQUENCE [LARGE SCALE GENOMIC DNA]</scope>
    <source>
        <strain evidence="1 2">AF14-8</strain>
    </source>
</reference>
<evidence type="ECO:0000313" key="2">
    <source>
        <dbReference type="Proteomes" id="UP000285379"/>
    </source>
</evidence>
<proteinExistence type="predicted"/>
<gene>
    <name evidence="1" type="ORF">DWW27_14825</name>
</gene>
<organism evidence="1 2">
    <name type="scientific">Phocaeicola vulgatus</name>
    <name type="common">Bacteroides vulgatus</name>
    <dbReference type="NCBI Taxonomy" id="821"/>
    <lineage>
        <taxon>Bacteria</taxon>
        <taxon>Pseudomonadati</taxon>
        <taxon>Bacteroidota</taxon>
        <taxon>Bacteroidia</taxon>
        <taxon>Bacteroidales</taxon>
        <taxon>Bacteroidaceae</taxon>
        <taxon>Phocaeicola</taxon>
    </lineage>
</organism>